<sequence length="197" mass="21959">MLGVPPGLENDLTIVSRTVVERSVMFSSLTLTVWDLIQNISNDIQLFTARQTLLPFIIYSFARVSTLAFLANALAVGGWTGIMLLPGWGPVVIQAIQRVSVSLLFYLRVHALYPSNRWVQAIFLLIGLCLLAIGIWSPFMAGLCSLGFDLGVVIAIVIHIKSGRSQNVDQKFWLPFRIRPETRIADKVLQDSVVYAW</sequence>
<gene>
    <name evidence="2" type="ORF">CPB83DRAFT_113535</name>
</gene>
<keyword evidence="1" id="KW-1133">Transmembrane helix</keyword>
<keyword evidence="1" id="KW-0472">Membrane</keyword>
<accession>A0A9P6E4R0</accession>
<dbReference type="Proteomes" id="UP000807306">
    <property type="component" value="Unassembled WGS sequence"/>
</dbReference>
<comment type="caution">
    <text evidence="2">The sequence shown here is derived from an EMBL/GenBank/DDBJ whole genome shotgun (WGS) entry which is preliminary data.</text>
</comment>
<evidence type="ECO:0000313" key="2">
    <source>
        <dbReference type="EMBL" id="KAF9522403.1"/>
    </source>
</evidence>
<proteinExistence type="predicted"/>
<keyword evidence="1" id="KW-0812">Transmembrane</keyword>
<dbReference type="EMBL" id="MU157947">
    <property type="protein sequence ID" value="KAF9522403.1"/>
    <property type="molecule type" value="Genomic_DNA"/>
</dbReference>
<feature type="transmembrane region" description="Helical" evidence="1">
    <location>
        <begin position="118"/>
        <end position="136"/>
    </location>
</feature>
<name>A0A9P6E4R0_9AGAR</name>
<dbReference type="AlphaFoldDB" id="A0A9P6E4R0"/>
<feature type="transmembrane region" description="Helical" evidence="1">
    <location>
        <begin position="142"/>
        <end position="160"/>
    </location>
</feature>
<organism evidence="2 3">
    <name type="scientific">Crepidotus variabilis</name>
    <dbReference type="NCBI Taxonomy" id="179855"/>
    <lineage>
        <taxon>Eukaryota</taxon>
        <taxon>Fungi</taxon>
        <taxon>Dikarya</taxon>
        <taxon>Basidiomycota</taxon>
        <taxon>Agaricomycotina</taxon>
        <taxon>Agaricomycetes</taxon>
        <taxon>Agaricomycetidae</taxon>
        <taxon>Agaricales</taxon>
        <taxon>Agaricineae</taxon>
        <taxon>Crepidotaceae</taxon>
        <taxon>Crepidotus</taxon>
    </lineage>
</organism>
<reference evidence="2" key="1">
    <citation type="submission" date="2020-11" db="EMBL/GenBank/DDBJ databases">
        <authorList>
            <consortium name="DOE Joint Genome Institute"/>
            <person name="Ahrendt S."/>
            <person name="Riley R."/>
            <person name="Andreopoulos W."/>
            <person name="Labutti K."/>
            <person name="Pangilinan J."/>
            <person name="Ruiz-Duenas F.J."/>
            <person name="Barrasa J.M."/>
            <person name="Sanchez-Garcia M."/>
            <person name="Camarero S."/>
            <person name="Miyauchi S."/>
            <person name="Serrano A."/>
            <person name="Linde D."/>
            <person name="Babiker R."/>
            <person name="Drula E."/>
            <person name="Ayuso-Fernandez I."/>
            <person name="Pacheco R."/>
            <person name="Padilla G."/>
            <person name="Ferreira P."/>
            <person name="Barriuso J."/>
            <person name="Kellner H."/>
            <person name="Castanera R."/>
            <person name="Alfaro M."/>
            <person name="Ramirez L."/>
            <person name="Pisabarro A.G."/>
            <person name="Kuo A."/>
            <person name="Tritt A."/>
            <person name="Lipzen A."/>
            <person name="He G."/>
            <person name="Yan M."/>
            <person name="Ng V."/>
            <person name="Cullen D."/>
            <person name="Martin F."/>
            <person name="Rosso M.-N."/>
            <person name="Henrissat B."/>
            <person name="Hibbett D."/>
            <person name="Martinez A.T."/>
            <person name="Grigoriev I.V."/>
        </authorList>
    </citation>
    <scope>NUCLEOTIDE SEQUENCE</scope>
    <source>
        <strain evidence="2">CBS 506.95</strain>
    </source>
</reference>
<dbReference type="OrthoDB" id="3038990at2759"/>
<evidence type="ECO:0000256" key="1">
    <source>
        <dbReference type="SAM" id="Phobius"/>
    </source>
</evidence>
<evidence type="ECO:0000313" key="3">
    <source>
        <dbReference type="Proteomes" id="UP000807306"/>
    </source>
</evidence>
<keyword evidence="3" id="KW-1185">Reference proteome</keyword>
<feature type="transmembrane region" description="Helical" evidence="1">
    <location>
        <begin position="56"/>
        <end position="82"/>
    </location>
</feature>
<protein>
    <submittedName>
        <fullName evidence="2">Uncharacterized protein</fullName>
    </submittedName>
</protein>